<dbReference type="InterPro" id="IPR010982">
    <property type="entry name" value="Lambda_DNA-bd_dom_sf"/>
</dbReference>
<dbReference type="PROSITE" id="PS50932">
    <property type="entry name" value="HTH_LACI_2"/>
    <property type="match status" value="1"/>
</dbReference>
<dbReference type="PRINTS" id="PR00036">
    <property type="entry name" value="HTHLACI"/>
</dbReference>
<dbReference type="InterPro" id="IPR001761">
    <property type="entry name" value="Peripla_BP/Lac1_sug-bd_dom"/>
</dbReference>
<dbReference type="PANTHER" id="PTHR30146:SF148">
    <property type="entry name" value="HTH-TYPE TRANSCRIPTIONAL REPRESSOR PURR-RELATED"/>
    <property type="match status" value="1"/>
</dbReference>
<dbReference type="PROSITE" id="PS50943">
    <property type="entry name" value="HTH_CROC1"/>
    <property type="match status" value="1"/>
</dbReference>
<dbReference type="SMART" id="SM00354">
    <property type="entry name" value="HTH_LACI"/>
    <property type="match status" value="1"/>
</dbReference>
<name>A0ABV6DK05_9BACL</name>
<evidence type="ECO:0000259" key="6">
    <source>
        <dbReference type="PROSITE" id="PS50943"/>
    </source>
</evidence>
<protein>
    <submittedName>
        <fullName evidence="7">LacI family DNA-binding transcriptional regulator</fullName>
    </submittedName>
</protein>
<evidence type="ECO:0000313" key="8">
    <source>
        <dbReference type="Proteomes" id="UP001589776"/>
    </source>
</evidence>
<evidence type="ECO:0000256" key="2">
    <source>
        <dbReference type="ARBA" id="ARBA00023015"/>
    </source>
</evidence>
<keyword evidence="1" id="KW-0678">Repressor</keyword>
<dbReference type="EMBL" id="JBHLWN010000043">
    <property type="protein sequence ID" value="MFC0212970.1"/>
    <property type="molecule type" value="Genomic_DNA"/>
</dbReference>
<dbReference type="GO" id="GO:0003677">
    <property type="term" value="F:DNA binding"/>
    <property type="evidence" value="ECO:0007669"/>
    <property type="project" value="UniProtKB-KW"/>
</dbReference>
<dbReference type="Pfam" id="PF00532">
    <property type="entry name" value="Peripla_BP_1"/>
    <property type="match status" value="1"/>
</dbReference>
<dbReference type="InterPro" id="IPR028082">
    <property type="entry name" value="Peripla_BP_I"/>
</dbReference>
<comment type="caution">
    <text evidence="7">The sequence shown here is derived from an EMBL/GenBank/DDBJ whole genome shotgun (WGS) entry which is preliminary data.</text>
</comment>
<evidence type="ECO:0000256" key="3">
    <source>
        <dbReference type="ARBA" id="ARBA00023125"/>
    </source>
</evidence>
<dbReference type="Proteomes" id="UP001589776">
    <property type="component" value="Unassembled WGS sequence"/>
</dbReference>
<feature type="domain" description="HTH cro/C1-type" evidence="6">
    <location>
        <begin position="3"/>
        <end position="31"/>
    </location>
</feature>
<evidence type="ECO:0000256" key="1">
    <source>
        <dbReference type="ARBA" id="ARBA00022491"/>
    </source>
</evidence>
<feature type="domain" description="HTH lacI-type" evidence="5">
    <location>
        <begin position="4"/>
        <end position="58"/>
    </location>
</feature>
<gene>
    <name evidence="7" type="ORF">ACFFK0_10980</name>
</gene>
<dbReference type="SUPFAM" id="SSF47413">
    <property type="entry name" value="lambda repressor-like DNA-binding domains"/>
    <property type="match status" value="1"/>
</dbReference>
<dbReference type="Pfam" id="PF00356">
    <property type="entry name" value="LacI"/>
    <property type="match status" value="1"/>
</dbReference>
<accession>A0ABV6DK05</accession>
<dbReference type="Gene3D" id="1.10.260.40">
    <property type="entry name" value="lambda repressor-like DNA-binding domains"/>
    <property type="match status" value="1"/>
</dbReference>
<evidence type="ECO:0000256" key="4">
    <source>
        <dbReference type="ARBA" id="ARBA00023163"/>
    </source>
</evidence>
<proteinExistence type="predicted"/>
<organism evidence="7 8">
    <name type="scientific">Paenibacillus chartarius</name>
    <dbReference type="NCBI Taxonomy" id="747481"/>
    <lineage>
        <taxon>Bacteria</taxon>
        <taxon>Bacillati</taxon>
        <taxon>Bacillota</taxon>
        <taxon>Bacilli</taxon>
        <taxon>Bacillales</taxon>
        <taxon>Paenibacillaceae</taxon>
        <taxon>Paenibacillus</taxon>
    </lineage>
</organism>
<dbReference type="CDD" id="cd06267">
    <property type="entry name" value="PBP1_LacI_sugar_binding-like"/>
    <property type="match status" value="1"/>
</dbReference>
<keyword evidence="8" id="KW-1185">Reference proteome</keyword>
<dbReference type="PANTHER" id="PTHR30146">
    <property type="entry name" value="LACI-RELATED TRANSCRIPTIONAL REPRESSOR"/>
    <property type="match status" value="1"/>
</dbReference>
<dbReference type="InterPro" id="IPR000843">
    <property type="entry name" value="HTH_LacI"/>
</dbReference>
<dbReference type="Gene3D" id="3.40.50.2300">
    <property type="match status" value="2"/>
</dbReference>
<keyword evidence="4" id="KW-0804">Transcription</keyword>
<dbReference type="CDD" id="cd01392">
    <property type="entry name" value="HTH_LacI"/>
    <property type="match status" value="1"/>
</dbReference>
<evidence type="ECO:0000313" key="7">
    <source>
        <dbReference type="EMBL" id="MFC0212970.1"/>
    </source>
</evidence>
<dbReference type="SUPFAM" id="SSF53822">
    <property type="entry name" value="Periplasmic binding protein-like I"/>
    <property type="match status" value="1"/>
</dbReference>
<keyword evidence="2" id="KW-0805">Transcription regulation</keyword>
<dbReference type="PROSITE" id="PS00356">
    <property type="entry name" value="HTH_LACI_1"/>
    <property type="match status" value="1"/>
</dbReference>
<evidence type="ECO:0000259" key="5">
    <source>
        <dbReference type="PROSITE" id="PS50932"/>
    </source>
</evidence>
<sequence length="335" mass="36984">MTKLTIKEVAKAAGVSTATISRVLNENGYVSEEARRRVLETIERLHYKPNTIARSLKQDRSGGIGFVLPDLTNPYFMRIARALHNRLAGEGYYVFFMDSDEEPEKEREALNFLLEKRVEAILLAGTGGNLELIRRIQAGGTPLVLLDRQLPGVPADAVMEDNETAAEEAVMYLLDKGHRTVGVLNGPAGISTAAERARGALKALTVRGMEAHTEYSYYGDYTRNSGKRAAKYFLELPVPPTAVFSANNEMTFGFLLGLKENGLPIDHMELVSFGGLDFASLFRHRLTAIRQEPDAVAEAAAELLLRRIREPESAGKREKRLLVPRLEVSPASEDG</sequence>
<reference evidence="7 8" key="1">
    <citation type="submission" date="2024-09" db="EMBL/GenBank/DDBJ databases">
        <authorList>
            <person name="Sun Q."/>
            <person name="Mori K."/>
        </authorList>
    </citation>
    <scope>NUCLEOTIDE SEQUENCE [LARGE SCALE GENOMIC DNA]</scope>
    <source>
        <strain evidence="7 8">CCM 7759</strain>
    </source>
</reference>
<keyword evidence="3 7" id="KW-0238">DNA-binding</keyword>
<dbReference type="RefSeq" id="WP_377470219.1">
    <property type="nucleotide sequence ID" value="NZ_JBHLWN010000043.1"/>
</dbReference>
<dbReference type="InterPro" id="IPR001387">
    <property type="entry name" value="Cro/C1-type_HTH"/>
</dbReference>